<keyword evidence="2" id="KW-1185">Reference proteome</keyword>
<gene>
    <name evidence="1" type="primary">g4853</name>
    <name evidence="1" type="ORF">NpPPO83_00004853</name>
</gene>
<name>A0ACB5RUG2_9PEZI</name>
<protein>
    <submittedName>
        <fullName evidence="1">Uncharacterized protein</fullName>
    </submittedName>
</protein>
<dbReference type="EMBL" id="BSXG01000011">
    <property type="protein sequence ID" value="GME24187.1"/>
    <property type="molecule type" value="Genomic_DNA"/>
</dbReference>
<dbReference type="Proteomes" id="UP001165186">
    <property type="component" value="Unassembled WGS sequence"/>
</dbReference>
<organism evidence="1 2">
    <name type="scientific">Neofusicoccum parvum</name>
    <dbReference type="NCBI Taxonomy" id="310453"/>
    <lineage>
        <taxon>Eukaryota</taxon>
        <taxon>Fungi</taxon>
        <taxon>Dikarya</taxon>
        <taxon>Ascomycota</taxon>
        <taxon>Pezizomycotina</taxon>
        <taxon>Dothideomycetes</taxon>
        <taxon>Dothideomycetes incertae sedis</taxon>
        <taxon>Botryosphaeriales</taxon>
        <taxon>Botryosphaeriaceae</taxon>
        <taxon>Neofusicoccum</taxon>
    </lineage>
</organism>
<evidence type="ECO:0000313" key="2">
    <source>
        <dbReference type="Proteomes" id="UP001165186"/>
    </source>
</evidence>
<sequence>MPSENYLDRSTDSNGPMEQCSRWMDICQKTHTNCQAEDADTPVRVVDTKARGLAGVKYATLSHCWGRKPFINLTPENELLLTTRGIPWHEMPKNFQQAITVARRALDVRYIWIDSLCIIQGPHGDFHSEASLMHAVYRNSHCNLAAADSSDSSGGLFRLRDPRSILPAAYQHHQHPPTTQPRRDIFRQDATYRILPAALWHSALLSAPIYTRGWVFQERLLSPRLLHFTAAQIFWDCGSASACEAFPAGLPAPLDQAAATDRHWRARLRDAAPALLRPLAGPADDSLERFWAAAVRSYTQCALTNGADKLVAVWGIAKLVRDALGEKYGAGLWEERLEEQLPWRVDGDAGWRPRPLRAPSWSWASLDGVVRVGERFSLDRRCYVVEGHGGGAIGFQVVERSGRPALGVRKGSSWSEQFKVWDEQQSEVGERRSSWRIKRQQSGESTVTVTSNASQVTNMGDQQPELDTWSIAILGWVGRLKIASQEGSGKWTVDGLGMDPANPALEVFPDERLPSSVHECYLIVLALSRDGAGIDDADEENCADDEYEEGLDECEEDEDAEIGDDGTGSGGGNSDGRRDDGSLNFKGIDLGTLRRIEESYILMPSSFLDEPHGENGHKFWLE</sequence>
<reference evidence="1" key="1">
    <citation type="submission" date="2024-09" db="EMBL/GenBank/DDBJ databases">
        <title>Draft Genome Sequences of Neofusicoccum parvum.</title>
        <authorList>
            <person name="Ashida A."/>
            <person name="Camagna M."/>
            <person name="Tanaka A."/>
            <person name="Takemoto D."/>
        </authorList>
    </citation>
    <scope>NUCLEOTIDE SEQUENCE</scope>
    <source>
        <strain evidence="1">PPO83</strain>
    </source>
</reference>
<comment type="caution">
    <text evidence="1">The sequence shown here is derived from an EMBL/GenBank/DDBJ whole genome shotgun (WGS) entry which is preliminary data.</text>
</comment>
<accession>A0ACB5RUG2</accession>
<evidence type="ECO:0000313" key="1">
    <source>
        <dbReference type="EMBL" id="GME24187.1"/>
    </source>
</evidence>
<proteinExistence type="predicted"/>